<feature type="repeat" description="PPR" evidence="2">
    <location>
        <begin position="736"/>
        <end position="770"/>
    </location>
</feature>
<dbReference type="InterPro" id="IPR002885">
    <property type="entry name" value="PPR_rpt"/>
</dbReference>
<evidence type="ECO:0008006" key="6">
    <source>
        <dbReference type="Google" id="ProtNLM"/>
    </source>
</evidence>
<name>E5R421_LEPMJ</name>
<sequence length="927" mass="106359">MPLVRRPNNASFIAGARADLPFLLPFLAPSLSTEPSAGTRGAQHHVKSPKTTHGRVVEKGEGSHVSLKGRNRNADLQPITTTSIHDGHGHAEDGRWRQARGAASASGLAQHPPRQTAPNSSWSPSSVCQLYADIFAIARQQRRSYASVGAWNPDGSGPQSPYSTYNPPVNEAKEEHIAHERSAALAIEKERLRVFLARYGQLQEKQLMKNGQYRSLLRRILNFEEWHMQELHVSTELHRGDWLIRTFAALDRCTFVHMRQHTRRTKIIHNPECTTWCSKLLEGLDEEGQSRMWKNWVKIERPLQESIWRPLLIYLLDCKPSRALDFMEVLCQDKRIKKNLDVAVLADALGHLSSLHRNGQYDTDPDWNPDFVINELEFVPGFYRIFICMFTERTYMLPQDLIYSLSQFAETEDLKEIFDLLIECKFHFSFDTLLHCANVFAEAGEVDYALRCLEKLSEGWRGEGAWDEVVNRQRLRWTCALILRNSASQESGYRATPGLVETFVRMGVKMDLTLYNVVIHNAMEAGDYATAFKLYNSLEEHKLNPDTHTLGILLHGCILQDNPAMFGDFARHCENVARETQNAWLASEYLYYCYVRLQDNADVEESTTDLWLAYLKLFQASGLESLVSLRRHRLRDEIASSTLEAGIPLIDPSPMAVYILLQAEIKYAMSLGDQPVQILYDQFKVLVLLGQHPKLSELAKQPIIWNAFLLAFCRKLQFASASQVIKDMMDNSPQPNIYSWNIFMQAFFKSGQVQAAERVFEIMRSRGVDPDQYTHGVMLRGYAKAQLVDQIGETMQHVDAEHEMDPHLLQTLSRMVDREKLMRVLEESRMAKLARLQEQAKKEAAERAKRWAVPEFIDPEDEVAELRKLEAETQTGVDDEDEDVIQKAEEQVKELQGRFVPPVKPKERRRRRRRKTSLESGNGEEYF</sequence>
<dbReference type="OMA" id="WTCATIL"/>
<feature type="repeat" description="PPR" evidence="2">
    <location>
        <begin position="511"/>
        <end position="545"/>
    </location>
</feature>
<gene>
    <name evidence="4" type="ORF">LEMA_P045040.1</name>
</gene>
<organism evidence="5">
    <name type="scientific">Leptosphaeria maculans (strain JN3 / isolate v23.1.3 / race Av1-4-5-6-7-8)</name>
    <name type="common">Blackleg fungus</name>
    <name type="synonym">Phoma lingam</name>
    <dbReference type="NCBI Taxonomy" id="985895"/>
    <lineage>
        <taxon>Eukaryota</taxon>
        <taxon>Fungi</taxon>
        <taxon>Dikarya</taxon>
        <taxon>Ascomycota</taxon>
        <taxon>Pezizomycotina</taxon>
        <taxon>Dothideomycetes</taxon>
        <taxon>Pleosporomycetidae</taxon>
        <taxon>Pleosporales</taxon>
        <taxon>Pleosporineae</taxon>
        <taxon>Leptosphaeriaceae</taxon>
        <taxon>Plenodomus</taxon>
        <taxon>Plenodomus lingam/Leptosphaeria maculans species complex</taxon>
    </lineage>
</organism>
<reference evidence="5" key="1">
    <citation type="journal article" date="2011" name="Nat. Commun.">
        <title>Effector diversification within compartments of the Leptosphaeria maculans genome affected by Repeat-Induced Point mutations.</title>
        <authorList>
            <person name="Rouxel T."/>
            <person name="Grandaubert J."/>
            <person name="Hane J.K."/>
            <person name="Hoede C."/>
            <person name="van de Wouw A.P."/>
            <person name="Couloux A."/>
            <person name="Dominguez V."/>
            <person name="Anthouard V."/>
            <person name="Bally P."/>
            <person name="Bourras S."/>
            <person name="Cozijnsen A.J."/>
            <person name="Ciuffetti L.M."/>
            <person name="Degrave A."/>
            <person name="Dilmaghani A."/>
            <person name="Duret L."/>
            <person name="Fudal I."/>
            <person name="Goodwin S.B."/>
            <person name="Gout L."/>
            <person name="Glaser N."/>
            <person name="Linglin J."/>
            <person name="Kema G.H.J."/>
            <person name="Lapalu N."/>
            <person name="Lawrence C.B."/>
            <person name="May K."/>
            <person name="Meyer M."/>
            <person name="Ollivier B."/>
            <person name="Poulain J."/>
            <person name="Schoch C.L."/>
            <person name="Simon A."/>
            <person name="Spatafora J.W."/>
            <person name="Stachowiak A."/>
            <person name="Turgeon B.G."/>
            <person name="Tyler B.M."/>
            <person name="Vincent D."/>
            <person name="Weissenbach J."/>
            <person name="Amselem J."/>
            <person name="Quesneville H."/>
            <person name="Oliver R.P."/>
            <person name="Wincker P."/>
            <person name="Balesdent M.-H."/>
            <person name="Howlett B.J."/>
        </authorList>
    </citation>
    <scope>NUCLEOTIDE SEQUENCE [LARGE SCALE GENOMIC DNA]</scope>
    <source>
        <strain evidence="5">JN3 / isolate v23.1.3 / race Av1-4-5-6-7-8</strain>
    </source>
</reference>
<dbReference type="PANTHER" id="PTHR47933">
    <property type="entry name" value="PENTATRICOPEPTIDE REPEAT-CONTAINING PROTEIN 1, MITOCHONDRIAL"/>
    <property type="match status" value="1"/>
</dbReference>
<dbReference type="AlphaFoldDB" id="E5R421"/>
<evidence type="ECO:0000256" key="2">
    <source>
        <dbReference type="PROSITE-ProRule" id="PRU00708"/>
    </source>
</evidence>
<feature type="compositionally biased region" description="Basic residues" evidence="3">
    <location>
        <begin position="42"/>
        <end position="53"/>
    </location>
</feature>
<dbReference type="HOGENOM" id="CLU_012174_0_0_1"/>
<dbReference type="PANTHER" id="PTHR47933:SF11">
    <property type="entry name" value="PENTATRICOPEPTIDE REPEAT-CONTAINING PROTEIN 2"/>
    <property type="match status" value="1"/>
</dbReference>
<evidence type="ECO:0000313" key="5">
    <source>
        <dbReference type="Proteomes" id="UP000002668"/>
    </source>
</evidence>
<dbReference type="Pfam" id="PF13041">
    <property type="entry name" value="PPR_2"/>
    <property type="match status" value="2"/>
</dbReference>
<dbReference type="VEuPathDB" id="FungiDB:LEMA_P045040.1"/>
<dbReference type="GO" id="GO:0003729">
    <property type="term" value="F:mRNA binding"/>
    <property type="evidence" value="ECO:0007669"/>
    <property type="project" value="TreeGrafter"/>
</dbReference>
<dbReference type="STRING" id="985895.E5R421"/>
<dbReference type="Proteomes" id="UP000002668">
    <property type="component" value="Genome"/>
</dbReference>
<feature type="region of interest" description="Disordered" evidence="3">
    <location>
        <begin position="891"/>
        <end position="927"/>
    </location>
</feature>
<dbReference type="Gene3D" id="1.25.40.10">
    <property type="entry name" value="Tetratricopeptide repeat domain"/>
    <property type="match status" value="2"/>
</dbReference>
<feature type="compositionally biased region" description="Basic and acidic residues" evidence="3">
    <location>
        <begin position="85"/>
        <end position="96"/>
    </location>
</feature>
<keyword evidence="5" id="KW-1185">Reference proteome</keyword>
<dbReference type="RefSeq" id="XP_003835163.1">
    <property type="nucleotide sequence ID" value="XM_003835115.1"/>
</dbReference>
<proteinExistence type="predicted"/>
<dbReference type="NCBIfam" id="TIGR00756">
    <property type="entry name" value="PPR"/>
    <property type="match status" value="2"/>
</dbReference>
<dbReference type="PROSITE" id="PS51375">
    <property type="entry name" value="PPR"/>
    <property type="match status" value="2"/>
</dbReference>
<dbReference type="eggNOG" id="KOG4197">
    <property type="taxonomic scope" value="Eukaryota"/>
</dbReference>
<dbReference type="InterPro" id="IPR051240">
    <property type="entry name" value="Mito_RNA-Proc/Resp"/>
</dbReference>
<dbReference type="InterPro" id="IPR011990">
    <property type="entry name" value="TPR-like_helical_dom_sf"/>
</dbReference>
<accession>E5R421</accession>
<dbReference type="GeneID" id="13284361"/>
<feature type="compositionally biased region" description="Basic residues" evidence="3">
    <location>
        <begin position="906"/>
        <end position="915"/>
    </location>
</feature>
<evidence type="ECO:0000313" key="4">
    <source>
        <dbReference type="EMBL" id="CBX91798.1"/>
    </source>
</evidence>
<evidence type="ECO:0000256" key="1">
    <source>
        <dbReference type="ARBA" id="ARBA00022737"/>
    </source>
</evidence>
<dbReference type="InParanoid" id="E5R421"/>
<dbReference type="OrthoDB" id="185373at2759"/>
<keyword evidence="1" id="KW-0677">Repeat</keyword>
<dbReference type="EMBL" id="FP929083">
    <property type="protein sequence ID" value="CBX91798.1"/>
    <property type="molecule type" value="Genomic_DNA"/>
</dbReference>
<feature type="region of interest" description="Disordered" evidence="3">
    <location>
        <begin position="33"/>
        <end position="124"/>
    </location>
</feature>
<evidence type="ECO:0000256" key="3">
    <source>
        <dbReference type="SAM" id="MobiDB-lite"/>
    </source>
</evidence>
<protein>
    <recommendedName>
        <fullName evidence="6">Pentatricopeptide repeat protein</fullName>
    </recommendedName>
</protein>